<name>A0A9D5C9H5_9LILI</name>
<evidence type="ECO:0000313" key="2">
    <source>
        <dbReference type="Proteomes" id="UP001085076"/>
    </source>
</evidence>
<reference evidence="1" key="2">
    <citation type="journal article" date="2022" name="Hortic Res">
        <title>The genome of Dioscorea zingiberensis sheds light on the biosynthesis, origin and evolution of the medicinally important diosgenin saponins.</title>
        <authorList>
            <person name="Li Y."/>
            <person name="Tan C."/>
            <person name="Li Z."/>
            <person name="Guo J."/>
            <person name="Li S."/>
            <person name="Chen X."/>
            <person name="Wang C."/>
            <person name="Dai X."/>
            <person name="Yang H."/>
            <person name="Song W."/>
            <person name="Hou L."/>
            <person name="Xu J."/>
            <person name="Tong Z."/>
            <person name="Xu A."/>
            <person name="Yuan X."/>
            <person name="Wang W."/>
            <person name="Yang Q."/>
            <person name="Chen L."/>
            <person name="Sun Z."/>
            <person name="Wang K."/>
            <person name="Pan B."/>
            <person name="Chen J."/>
            <person name="Bao Y."/>
            <person name="Liu F."/>
            <person name="Qi X."/>
            <person name="Gang D.R."/>
            <person name="Wen J."/>
            <person name="Li J."/>
        </authorList>
    </citation>
    <scope>NUCLEOTIDE SEQUENCE</scope>
    <source>
        <strain evidence="1">Dzin_1.0</strain>
    </source>
</reference>
<organism evidence="1 2">
    <name type="scientific">Dioscorea zingiberensis</name>
    <dbReference type="NCBI Taxonomy" id="325984"/>
    <lineage>
        <taxon>Eukaryota</taxon>
        <taxon>Viridiplantae</taxon>
        <taxon>Streptophyta</taxon>
        <taxon>Embryophyta</taxon>
        <taxon>Tracheophyta</taxon>
        <taxon>Spermatophyta</taxon>
        <taxon>Magnoliopsida</taxon>
        <taxon>Liliopsida</taxon>
        <taxon>Dioscoreales</taxon>
        <taxon>Dioscoreaceae</taxon>
        <taxon>Dioscorea</taxon>
    </lineage>
</organism>
<dbReference type="EMBL" id="JAGGNH010000007">
    <property type="protein sequence ID" value="KAJ0968487.1"/>
    <property type="molecule type" value="Genomic_DNA"/>
</dbReference>
<protein>
    <submittedName>
        <fullName evidence="1">Uncharacterized protein</fullName>
    </submittedName>
</protein>
<accession>A0A9D5C9H5</accession>
<gene>
    <name evidence="1" type="ORF">J5N97_025404</name>
</gene>
<dbReference type="OrthoDB" id="1366754at2759"/>
<proteinExistence type="predicted"/>
<sequence>MEDECEPLELRALRSLGLGFDLTSDFRLRFAKGYPTGWFVELDERNTWDLVFPAAIEKEAQGKDVGLGVIDMQSMILSGAALFGIGRCNLVK</sequence>
<comment type="caution">
    <text evidence="1">The sequence shown here is derived from an EMBL/GenBank/DDBJ whole genome shotgun (WGS) entry which is preliminary data.</text>
</comment>
<reference evidence="1" key="1">
    <citation type="submission" date="2021-03" db="EMBL/GenBank/DDBJ databases">
        <authorList>
            <person name="Li Z."/>
            <person name="Yang C."/>
        </authorList>
    </citation>
    <scope>NUCLEOTIDE SEQUENCE</scope>
    <source>
        <strain evidence="1">Dzin_1.0</strain>
        <tissue evidence="1">Leaf</tissue>
    </source>
</reference>
<keyword evidence="2" id="KW-1185">Reference proteome</keyword>
<dbReference type="AlphaFoldDB" id="A0A9D5C9H5"/>
<evidence type="ECO:0000313" key="1">
    <source>
        <dbReference type="EMBL" id="KAJ0968487.1"/>
    </source>
</evidence>
<dbReference type="Proteomes" id="UP001085076">
    <property type="component" value="Miscellaneous, Linkage group lg07"/>
</dbReference>